<feature type="transmembrane region" description="Helical" evidence="1">
    <location>
        <begin position="12"/>
        <end position="32"/>
    </location>
</feature>
<dbReference type="InterPro" id="IPR000160">
    <property type="entry name" value="GGDEF_dom"/>
</dbReference>
<feature type="transmembrane region" description="Helical" evidence="1">
    <location>
        <begin position="127"/>
        <end position="146"/>
    </location>
</feature>
<dbReference type="PROSITE" id="PS50887">
    <property type="entry name" value="GGDEF"/>
    <property type="match status" value="1"/>
</dbReference>
<dbReference type="Pfam" id="PF00990">
    <property type="entry name" value="GGDEF"/>
    <property type="match status" value="1"/>
</dbReference>
<sequence>MLQPSLPDDLASAMTLLYFRLVLPLVAFAALWGTYREEPHDYRAVLPFCMVLLGLALVYPHAKARWQWRIRLGLALGHLVFMALLVVLAPLLGWKGGPNGIYMLLLVGPLTVLSWNFLFFDRPRLGWTLGWLLSVGVAALIARWLLHNSPQQSSLAVLVLICCLLALQFGWNVTWLQRKAAQSHANARQDALTGLPNRRAFDEACATEQRGSTLAVLDIDHFKRVNDTFGHPAGDRVLRGVADVLLDLLPAGGRAFRWDGEEFVLLLPNRSSTEVLPLLEKIRGELAGRSFVGGSRITLSGGLTEYTSREIEQAFGRADQALLDAKRNGRDKVMVL</sequence>
<evidence type="ECO:0000313" key="3">
    <source>
        <dbReference type="EMBL" id="GAA5503773.1"/>
    </source>
</evidence>
<reference evidence="3 4" key="1">
    <citation type="submission" date="2024-02" db="EMBL/GenBank/DDBJ databases">
        <title>Deinococcus xinjiangensis NBRC 107630.</title>
        <authorList>
            <person name="Ichikawa N."/>
            <person name="Katano-Makiyama Y."/>
            <person name="Hidaka K."/>
        </authorList>
    </citation>
    <scope>NUCLEOTIDE SEQUENCE [LARGE SCALE GENOMIC DNA]</scope>
    <source>
        <strain evidence="3 4">NBRC 107630</strain>
    </source>
</reference>
<keyword evidence="1" id="KW-1133">Transmembrane helix</keyword>
<feature type="transmembrane region" description="Helical" evidence="1">
    <location>
        <begin position="74"/>
        <end position="94"/>
    </location>
</feature>
<comment type="caution">
    <text evidence="3">The sequence shown here is derived from an EMBL/GenBank/DDBJ whole genome shotgun (WGS) entry which is preliminary data.</text>
</comment>
<dbReference type="NCBIfam" id="TIGR00254">
    <property type="entry name" value="GGDEF"/>
    <property type="match status" value="1"/>
</dbReference>
<keyword evidence="4" id="KW-1185">Reference proteome</keyword>
<organism evidence="3 4">
    <name type="scientific">Deinococcus xinjiangensis</name>
    <dbReference type="NCBI Taxonomy" id="457454"/>
    <lineage>
        <taxon>Bacteria</taxon>
        <taxon>Thermotogati</taxon>
        <taxon>Deinococcota</taxon>
        <taxon>Deinococci</taxon>
        <taxon>Deinococcales</taxon>
        <taxon>Deinococcaceae</taxon>
        <taxon>Deinococcus</taxon>
    </lineage>
</organism>
<dbReference type="RefSeq" id="WP_353543746.1">
    <property type="nucleotide sequence ID" value="NZ_BAABRN010000066.1"/>
</dbReference>
<evidence type="ECO:0000259" key="2">
    <source>
        <dbReference type="PROSITE" id="PS50887"/>
    </source>
</evidence>
<evidence type="ECO:0000256" key="1">
    <source>
        <dbReference type="SAM" id="Phobius"/>
    </source>
</evidence>
<feature type="domain" description="GGDEF" evidence="2">
    <location>
        <begin position="210"/>
        <end position="336"/>
    </location>
</feature>
<feature type="transmembrane region" description="Helical" evidence="1">
    <location>
        <begin position="100"/>
        <end position="120"/>
    </location>
</feature>
<dbReference type="SMART" id="SM00267">
    <property type="entry name" value="GGDEF"/>
    <property type="match status" value="1"/>
</dbReference>
<dbReference type="InterPro" id="IPR043128">
    <property type="entry name" value="Rev_trsase/Diguanyl_cyclase"/>
</dbReference>
<evidence type="ECO:0000313" key="4">
    <source>
        <dbReference type="Proteomes" id="UP001458946"/>
    </source>
</evidence>
<dbReference type="Proteomes" id="UP001458946">
    <property type="component" value="Unassembled WGS sequence"/>
</dbReference>
<keyword evidence="1" id="KW-0812">Transmembrane</keyword>
<name>A0ABP9VEW2_9DEIO</name>
<feature type="transmembrane region" description="Helical" evidence="1">
    <location>
        <begin position="152"/>
        <end position="171"/>
    </location>
</feature>
<accession>A0ABP9VEW2</accession>
<gene>
    <name evidence="3" type="ORF">Dxin01_03536</name>
</gene>
<dbReference type="CDD" id="cd01949">
    <property type="entry name" value="GGDEF"/>
    <property type="match status" value="1"/>
</dbReference>
<protein>
    <recommendedName>
        <fullName evidence="2">GGDEF domain-containing protein</fullName>
    </recommendedName>
</protein>
<dbReference type="PANTHER" id="PTHR45138:SF24">
    <property type="entry name" value="DIGUANYLATE CYCLASE DGCC-RELATED"/>
    <property type="match status" value="1"/>
</dbReference>
<proteinExistence type="predicted"/>
<keyword evidence="1" id="KW-0472">Membrane</keyword>
<dbReference type="PANTHER" id="PTHR45138">
    <property type="entry name" value="REGULATORY COMPONENTS OF SENSORY TRANSDUCTION SYSTEM"/>
    <property type="match status" value="1"/>
</dbReference>
<dbReference type="SUPFAM" id="SSF55073">
    <property type="entry name" value="Nucleotide cyclase"/>
    <property type="match status" value="1"/>
</dbReference>
<feature type="transmembrane region" description="Helical" evidence="1">
    <location>
        <begin position="44"/>
        <end position="62"/>
    </location>
</feature>
<dbReference type="InterPro" id="IPR029787">
    <property type="entry name" value="Nucleotide_cyclase"/>
</dbReference>
<dbReference type="InterPro" id="IPR050469">
    <property type="entry name" value="Diguanylate_Cyclase"/>
</dbReference>
<dbReference type="EMBL" id="BAABRN010000066">
    <property type="protein sequence ID" value="GAA5503773.1"/>
    <property type="molecule type" value="Genomic_DNA"/>
</dbReference>
<dbReference type="Gene3D" id="3.30.70.270">
    <property type="match status" value="1"/>
</dbReference>